<evidence type="ECO:0000256" key="1">
    <source>
        <dbReference type="SAM" id="MobiDB-lite"/>
    </source>
</evidence>
<dbReference type="KEGG" id="sbk:SHEWBE_2751"/>
<name>A0A330M5P4_9GAMM</name>
<organism evidence="2 3">
    <name type="scientific">Shewanella benthica</name>
    <dbReference type="NCBI Taxonomy" id="43661"/>
    <lineage>
        <taxon>Bacteria</taxon>
        <taxon>Pseudomonadati</taxon>
        <taxon>Pseudomonadota</taxon>
        <taxon>Gammaproteobacteria</taxon>
        <taxon>Alteromonadales</taxon>
        <taxon>Shewanellaceae</taxon>
        <taxon>Shewanella</taxon>
    </lineage>
</organism>
<evidence type="ECO:0000313" key="2">
    <source>
        <dbReference type="EMBL" id="SQH76714.1"/>
    </source>
</evidence>
<reference evidence="3" key="1">
    <citation type="submission" date="2018-06" db="EMBL/GenBank/DDBJ databases">
        <authorList>
            <person name="Cea G.-C."/>
            <person name="William W."/>
        </authorList>
    </citation>
    <scope>NUCLEOTIDE SEQUENCE [LARGE SCALE GENOMIC DNA]</scope>
    <source>
        <strain evidence="3">DB21MT-2</strain>
    </source>
</reference>
<feature type="region of interest" description="Disordered" evidence="1">
    <location>
        <begin position="1"/>
        <end position="24"/>
    </location>
</feature>
<dbReference type="EMBL" id="LS483452">
    <property type="protein sequence ID" value="SQH76714.1"/>
    <property type="molecule type" value="Genomic_DNA"/>
</dbReference>
<dbReference type="Proteomes" id="UP000250123">
    <property type="component" value="Chromosome SHEWBE"/>
</dbReference>
<protein>
    <submittedName>
        <fullName evidence="2">Uncharacterized protein</fullName>
    </submittedName>
</protein>
<sequence>MSLDSKQWIPANKHAGKTENKDVRTTVVKHTETTYYSSSRTRSGIQLLFLGSKQ</sequence>
<evidence type="ECO:0000313" key="3">
    <source>
        <dbReference type="Proteomes" id="UP000250123"/>
    </source>
</evidence>
<dbReference type="AlphaFoldDB" id="A0A330M5P4"/>
<proteinExistence type="predicted"/>
<accession>A0A330M5P4</accession>
<gene>
    <name evidence="2" type="ORF">SHEWBE_2751</name>
</gene>